<comment type="caution">
    <text evidence="1">The sequence shown here is derived from an EMBL/GenBank/DDBJ whole genome shotgun (WGS) entry which is preliminary data.</text>
</comment>
<feature type="non-terminal residue" evidence="1">
    <location>
        <position position="270"/>
    </location>
</feature>
<protein>
    <submittedName>
        <fullName evidence="1">Protein CIA1</fullName>
    </submittedName>
</protein>
<gene>
    <name evidence="1" type="ORF">LOK49_LG11G00664</name>
</gene>
<sequence length="270" mass="29566">MEHFGEGPSMGLSPHGPFTAAHTPQTSPPEYTTYTSQFAPEVDPLMSDHTSTHHGHILDPSWSPPPYRTAVAFTCTLESSCKICLWHGIEKGMMKLPNLGPQRVKYGADNVITAEDIIIATGSVPPVPKGIEVDAFNLSQENWAVCLNRNASYVLQVWAEDGDSDDWHCVQTLAESNKDTNTFLIGLSFGGHSSLIWAVFFNAVGDKMVTVDDLTIKIWGTDIIRMQSGDGNATCEHALILSVYVDGLSSHVTWSTGFDSLDFLLDFFIT</sequence>
<keyword evidence="2" id="KW-1185">Reference proteome</keyword>
<evidence type="ECO:0000313" key="1">
    <source>
        <dbReference type="EMBL" id="KAI7993745.1"/>
    </source>
</evidence>
<organism evidence="1 2">
    <name type="scientific">Camellia lanceoleosa</name>
    <dbReference type="NCBI Taxonomy" id="1840588"/>
    <lineage>
        <taxon>Eukaryota</taxon>
        <taxon>Viridiplantae</taxon>
        <taxon>Streptophyta</taxon>
        <taxon>Embryophyta</taxon>
        <taxon>Tracheophyta</taxon>
        <taxon>Spermatophyta</taxon>
        <taxon>Magnoliopsida</taxon>
        <taxon>eudicotyledons</taxon>
        <taxon>Gunneridae</taxon>
        <taxon>Pentapetalae</taxon>
        <taxon>asterids</taxon>
        <taxon>Ericales</taxon>
        <taxon>Theaceae</taxon>
        <taxon>Camellia</taxon>
    </lineage>
</organism>
<reference evidence="1 2" key="1">
    <citation type="journal article" date="2022" name="Plant J.">
        <title>Chromosome-level genome of Camellia lanceoleosa provides a valuable resource for understanding genome evolution and self-incompatibility.</title>
        <authorList>
            <person name="Gong W."/>
            <person name="Xiao S."/>
            <person name="Wang L."/>
            <person name="Liao Z."/>
            <person name="Chang Y."/>
            <person name="Mo W."/>
            <person name="Hu G."/>
            <person name="Li W."/>
            <person name="Zhao G."/>
            <person name="Zhu H."/>
            <person name="Hu X."/>
            <person name="Ji K."/>
            <person name="Xiang X."/>
            <person name="Song Q."/>
            <person name="Yuan D."/>
            <person name="Jin S."/>
            <person name="Zhang L."/>
        </authorList>
    </citation>
    <scope>NUCLEOTIDE SEQUENCE [LARGE SCALE GENOMIC DNA]</scope>
    <source>
        <strain evidence="1">SQ_2022a</strain>
    </source>
</reference>
<proteinExistence type="predicted"/>
<dbReference type="EMBL" id="CM045769">
    <property type="protein sequence ID" value="KAI7993745.1"/>
    <property type="molecule type" value="Genomic_DNA"/>
</dbReference>
<dbReference type="Proteomes" id="UP001060215">
    <property type="component" value="Chromosome 12"/>
</dbReference>
<evidence type="ECO:0000313" key="2">
    <source>
        <dbReference type="Proteomes" id="UP001060215"/>
    </source>
</evidence>
<name>A0ACC0G080_9ERIC</name>
<accession>A0ACC0G080</accession>